<evidence type="ECO:0000313" key="3">
    <source>
        <dbReference type="Proteomes" id="UP000077202"/>
    </source>
</evidence>
<dbReference type="EMBL" id="LVLJ01002254">
    <property type="protein sequence ID" value="OAE26118.1"/>
    <property type="molecule type" value="Genomic_DNA"/>
</dbReference>
<gene>
    <name evidence="2" type="ORF">AXG93_2227s1010</name>
</gene>
<keyword evidence="3" id="KW-1185">Reference proteome</keyword>
<name>A0A176VZ84_MARPO</name>
<comment type="caution">
    <text evidence="2">The sequence shown here is derived from an EMBL/GenBank/DDBJ whole genome shotgun (WGS) entry which is preliminary data.</text>
</comment>
<dbReference type="PANTHER" id="PTHR31697:SF2">
    <property type="entry name" value="INTEGRATOR COMPLEX SUBUNIT 5"/>
    <property type="match status" value="1"/>
</dbReference>
<dbReference type="InterPro" id="IPR040316">
    <property type="entry name" value="INTS5"/>
</dbReference>
<evidence type="ECO:0000256" key="1">
    <source>
        <dbReference type="SAM" id="MobiDB-lite"/>
    </source>
</evidence>
<feature type="compositionally biased region" description="Basic and acidic residues" evidence="1">
    <location>
        <begin position="226"/>
        <end position="237"/>
    </location>
</feature>
<feature type="region of interest" description="Disordered" evidence="1">
    <location>
        <begin position="1307"/>
        <end position="1326"/>
    </location>
</feature>
<protein>
    <submittedName>
        <fullName evidence="2">Uncharacterized protein</fullName>
    </submittedName>
</protein>
<evidence type="ECO:0000313" key="2">
    <source>
        <dbReference type="EMBL" id="OAE26118.1"/>
    </source>
</evidence>
<reference evidence="2" key="1">
    <citation type="submission" date="2016-03" db="EMBL/GenBank/DDBJ databases">
        <title>Mechanisms controlling the formation of the plant cell surface in tip-growing cells are functionally conserved among land plants.</title>
        <authorList>
            <person name="Honkanen S."/>
            <person name="Jones V.A."/>
            <person name="Morieri G."/>
            <person name="Champion C."/>
            <person name="Hetherington A.J."/>
            <person name="Kelly S."/>
            <person name="Saint-Marcoux D."/>
            <person name="Proust H."/>
            <person name="Prescott H."/>
            <person name="Dolan L."/>
        </authorList>
    </citation>
    <scope>NUCLEOTIDE SEQUENCE [LARGE SCALE GENOMIC DNA]</scope>
    <source>
        <tissue evidence="2">Whole gametophyte</tissue>
    </source>
</reference>
<feature type="region of interest" description="Disordered" evidence="1">
    <location>
        <begin position="218"/>
        <end position="247"/>
    </location>
</feature>
<sequence>MSATCRVALVNTVALSWVGEFDVGSRNWRVGRGSKRVKNRRARAVDVGECRFAWDVLGYASVVRKRRKQEQRKIRVRLERSHLAFMIASMRCCWSTKHSLGRGSDRSQESPAMIEPVDQLTFDIAVGTKRSIITFEALQWAIGELERIEEQRHFPEFGDDATDDKADGAPGSRVLAKDLYGEKGEERVGTQTQDCGLVGAIRGLLSASLDGEKIEAASSGFSAGREVSDELPRHGGKNDGSADELTRGDFSNWRNRLNLASGYKRKSGEEESSYDGEKRARFREYQLSKALKDAVLSAVDGEAGKQMSQRINSRLEVPECVFLSNLVSHCLLVSLDQVPTDNVREALALTIPGASGAWNSIPGSGYARAENSDARDWMWLHRWFVRNLLPWAANDTFHASLDWLVAYMTASQSSITKLVLDDLVADLNKCESDGCSNIATYVQRAGVLEYATFRDPELTFGSLLSIFPFCLTSVGDTRESTEAEREGVWAGYHANIWLGLMVLCPRLFSAFIRVWLPTLSIDGLKAWKFDPKMDNDCTFLPAVWNILGVSAPEEPRSRSTWLCAAMIKRLPELAPIASHVVLLLSALCDSTADHEASHWLSEVGYHLLGSLHKVLSKHVLPNVLGADRDSSLEVFVETCPIGKSSGVVNFLENLQQHAHVVWKKALESYSESRCSCCDASTPDRPDSCDKNDTSGGCTSVEECEQSRTLTTQETVADLLASAMWINPCPGGAFKPESAKRLMLVKKALKIVVGQGRGSLILERWIQRMIDHLHLASDEQALAKILALRHLLDLSFWQDHHLLMESASEKPLLNSSIATAEGEAGHEGQSRNVVWKLLRAEVDAKWLLILPLMHREGAWDLRLAVLGLLQQLPPLSSLRSQAVANRLKAVLGLYFSWLETFDGTGDMHLNEQIEFQHEHEKDKSNISTDLTFRWQYARAVEHLKRIIIKLASCSYPSFALMVNRVLDFSFERCPQIPTMPSPCSSKNTPLRTESSTAPLRRMSSAARTAFSVAPLSTGRLDRYGKLTLVSEWASEVERSIGALEISNMQLSEENSRIQSGGFCSLHNNERERFGKNIFSNQSNGGVSYPTVDSAENIRKGSQKIEIVGLELGSLLRRTLHRAISESGEASIPWPCHPLTVLGSLMNDRLETPHEVLMSMEQYEEVLPKHISSLRHIFLAECLSQNAFLMEMLELVVKHGESREVLRCVEFVRVLLADSISRWHSSFRTRRSHSSPPPKVDENEARSRMQAHRLIQLVASAGWLPNALASSAEIVSVIDGADIADLLLLVWRCMHHAVAFGSKVWGGSSSNLQGTRSSTDGQVLDYST</sequence>
<dbReference type="GO" id="GO:0032039">
    <property type="term" value="C:integrator complex"/>
    <property type="evidence" value="ECO:0007669"/>
    <property type="project" value="InterPro"/>
</dbReference>
<feature type="region of interest" description="Disordered" evidence="1">
    <location>
        <begin position="1225"/>
        <end position="1244"/>
    </location>
</feature>
<accession>A0A176VZ84</accession>
<organism evidence="2 3">
    <name type="scientific">Marchantia polymorpha subsp. ruderalis</name>
    <dbReference type="NCBI Taxonomy" id="1480154"/>
    <lineage>
        <taxon>Eukaryota</taxon>
        <taxon>Viridiplantae</taxon>
        <taxon>Streptophyta</taxon>
        <taxon>Embryophyta</taxon>
        <taxon>Marchantiophyta</taxon>
        <taxon>Marchantiopsida</taxon>
        <taxon>Marchantiidae</taxon>
        <taxon>Marchantiales</taxon>
        <taxon>Marchantiaceae</taxon>
        <taxon>Marchantia</taxon>
    </lineage>
</organism>
<dbReference type="GO" id="GO:0034472">
    <property type="term" value="P:snRNA 3'-end processing"/>
    <property type="evidence" value="ECO:0007669"/>
    <property type="project" value="TreeGrafter"/>
</dbReference>
<proteinExistence type="predicted"/>
<dbReference type="PANTHER" id="PTHR31697">
    <property type="entry name" value="INTEGRATOR COMPLEX SUBUNIT 5"/>
    <property type="match status" value="1"/>
</dbReference>
<dbReference type="Proteomes" id="UP000077202">
    <property type="component" value="Unassembled WGS sequence"/>
</dbReference>